<dbReference type="InterPro" id="IPR003879">
    <property type="entry name" value="Butyrophylin_SPRY"/>
</dbReference>
<dbReference type="Gene3D" id="3.30.40.10">
    <property type="entry name" value="Zinc/RING finger domain, C3HC4 (zinc finger)"/>
    <property type="match status" value="1"/>
</dbReference>
<evidence type="ECO:0000259" key="6">
    <source>
        <dbReference type="PROSITE" id="PS50119"/>
    </source>
</evidence>
<name>A0A8B7W306_CASCN</name>
<dbReference type="Gene3D" id="3.30.160.60">
    <property type="entry name" value="Classic Zinc Finger"/>
    <property type="match status" value="1"/>
</dbReference>
<dbReference type="InterPro" id="IPR050143">
    <property type="entry name" value="TRIM/RBCC"/>
</dbReference>
<dbReference type="InterPro" id="IPR003877">
    <property type="entry name" value="SPRY_dom"/>
</dbReference>
<dbReference type="PRINTS" id="PR01407">
    <property type="entry name" value="BUTYPHLNCDUF"/>
</dbReference>
<dbReference type="InterPro" id="IPR043136">
    <property type="entry name" value="B30.2/SPRY_sf"/>
</dbReference>
<dbReference type="CDD" id="cd19791">
    <property type="entry name" value="Bbox2_TRIM60-like"/>
    <property type="match status" value="1"/>
</dbReference>
<evidence type="ECO:0000256" key="1">
    <source>
        <dbReference type="ARBA" id="ARBA00022723"/>
    </source>
</evidence>
<dbReference type="GO" id="GO:0008270">
    <property type="term" value="F:zinc ion binding"/>
    <property type="evidence" value="ECO:0007669"/>
    <property type="project" value="UniProtKB-KW"/>
</dbReference>
<dbReference type="RefSeq" id="XP_073911145.1">
    <property type="nucleotide sequence ID" value="XM_074055044.1"/>
</dbReference>
<dbReference type="FunFam" id="2.60.120.920:FF:000004">
    <property type="entry name" value="Butyrophilin subfamily 1 member A1"/>
    <property type="match status" value="1"/>
</dbReference>
<protein>
    <submittedName>
        <fullName evidence="8">Tripartite motif-containing protein 60-like</fullName>
    </submittedName>
</protein>
<dbReference type="SUPFAM" id="SSF49899">
    <property type="entry name" value="Concanavalin A-like lectins/glucanases"/>
    <property type="match status" value="1"/>
</dbReference>
<organism evidence="8">
    <name type="scientific">Castor canadensis</name>
    <name type="common">American beaver</name>
    <dbReference type="NCBI Taxonomy" id="51338"/>
    <lineage>
        <taxon>Eukaryota</taxon>
        <taxon>Metazoa</taxon>
        <taxon>Chordata</taxon>
        <taxon>Craniata</taxon>
        <taxon>Vertebrata</taxon>
        <taxon>Euteleostomi</taxon>
        <taxon>Mammalia</taxon>
        <taxon>Eutheria</taxon>
        <taxon>Euarchontoglires</taxon>
        <taxon>Glires</taxon>
        <taxon>Rodentia</taxon>
        <taxon>Castorimorpha</taxon>
        <taxon>Castoridae</taxon>
        <taxon>Castor</taxon>
    </lineage>
</organism>
<keyword evidence="3" id="KW-0862">Zinc</keyword>
<dbReference type="RefSeq" id="XP_073911149.1">
    <property type="nucleotide sequence ID" value="XM_074055048.1"/>
</dbReference>
<evidence type="ECO:0000259" key="5">
    <source>
        <dbReference type="PROSITE" id="PS50089"/>
    </source>
</evidence>
<evidence type="ECO:0000256" key="4">
    <source>
        <dbReference type="PROSITE-ProRule" id="PRU00024"/>
    </source>
</evidence>
<dbReference type="SMART" id="SM00589">
    <property type="entry name" value="PRY"/>
    <property type="match status" value="1"/>
</dbReference>
<dbReference type="GeneID" id="109698611"/>
<dbReference type="InterPro" id="IPR006574">
    <property type="entry name" value="PRY"/>
</dbReference>
<dbReference type="SMART" id="SM00336">
    <property type="entry name" value="BBOX"/>
    <property type="match status" value="1"/>
</dbReference>
<dbReference type="InterPro" id="IPR000315">
    <property type="entry name" value="Znf_B-box"/>
</dbReference>
<reference evidence="8" key="1">
    <citation type="submission" date="2025-08" db="UniProtKB">
        <authorList>
            <consortium name="RefSeq"/>
        </authorList>
    </citation>
    <scope>IDENTIFICATION</scope>
    <source>
        <tissue evidence="8">Leukocyte</tissue>
    </source>
</reference>
<dbReference type="CDD" id="cd16607">
    <property type="entry name" value="RING-HC_TRIM60-like_C-IV"/>
    <property type="match status" value="1"/>
</dbReference>
<dbReference type="InterPro" id="IPR001870">
    <property type="entry name" value="B30.2/SPRY"/>
</dbReference>
<dbReference type="SMART" id="SM00449">
    <property type="entry name" value="SPRY"/>
    <property type="match status" value="1"/>
</dbReference>
<dbReference type="InterPro" id="IPR035786">
    <property type="entry name" value="SPRY/PRY_TRIM60"/>
</dbReference>
<dbReference type="Pfam" id="PF00643">
    <property type="entry name" value="zf-B_box"/>
    <property type="match status" value="1"/>
</dbReference>
<dbReference type="SUPFAM" id="SSF57845">
    <property type="entry name" value="B-box zinc-binding domain"/>
    <property type="match status" value="1"/>
</dbReference>
<gene>
    <name evidence="8" type="primary">LOC109698611</name>
</gene>
<dbReference type="RefSeq" id="XP_073911147.1">
    <property type="nucleotide sequence ID" value="XM_074055046.1"/>
</dbReference>
<evidence type="ECO:0000259" key="7">
    <source>
        <dbReference type="PROSITE" id="PS50188"/>
    </source>
</evidence>
<dbReference type="PROSITE" id="PS50089">
    <property type="entry name" value="ZF_RING_2"/>
    <property type="match status" value="1"/>
</dbReference>
<feature type="domain" description="B30.2/SPRY" evidence="7">
    <location>
        <begin position="277"/>
        <end position="470"/>
    </location>
</feature>
<dbReference type="PANTHER" id="PTHR24103">
    <property type="entry name" value="E3 UBIQUITIN-PROTEIN LIGASE TRIM"/>
    <property type="match status" value="1"/>
</dbReference>
<dbReference type="PROSITE" id="PS00518">
    <property type="entry name" value="ZF_RING_1"/>
    <property type="match status" value="1"/>
</dbReference>
<accession>A0A8B7W306</accession>
<sequence>MEFQTALEDFQKECGCPICLNYFKDPVTINCGHNFCYSCLHTSWKDLTDSFPCPVCRFGFASKNFKRNLQLQNLTEIAKLLQVRRSKRKREEENPVCEKHNQFLTLFCVKDLEVLCTQCSFSAEHEKHYICPIKKAAPYHRKILEGSIEPLKNNLERVEKVIIMQGSKTQELRKKVEYRKEEINSEFEQNRLFLQNKQEAILKEMQDEEMDILTKLNENVATLSDHASTLKGLLKEVKDKCARSDLTLLTRVKSICNRYRSLKCPELFSFSLKKYSFSLPPQYSGLDRIIKQFPVEMTFDLDTAHPHLTVSADRKVVHYRRTRQNVYYSPRRFYLCPAVLGLKAFNSGRHYWEVAVGNKPKWTLGVCQNHLPRNWRNQPAVLGDFWAIGRYIESGYIAFGPRRTRLLPEVRPSKVGIFLDYEMGEVSFYNVNDRSLLYTFNDAFTKTIWPYFYTGIDPEPLKILSVPDYGK</sequence>
<dbReference type="Pfam" id="PF13765">
    <property type="entry name" value="PRY"/>
    <property type="match status" value="1"/>
</dbReference>
<dbReference type="Pfam" id="PF15227">
    <property type="entry name" value="zf-C3HC4_4"/>
    <property type="match status" value="1"/>
</dbReference>
<dbReference type="InterPro" id="IPR017907">
    <property type="entry name" value="Znf_RING_CS"/>
</dbReference>
<proteinExistence type="predicted"/>
<dbReference type="PROSITE" id="PS50119">
    <property type="entry name" value="ZF_BBOX"/>
    <property type="match status" value="1"/>
</dbReference>
<dbReference type="InterPro" id="IPR013083">
    <property type="entry name" value="Znf_RING/FYVE/PHD"/>
</dbReference>
<dbReference type="InterPro" id="IPR001841">
    <property type="entry name" value="Znf_RING"/>
</dbReference>
<dbReference type="Gene3D" id="2.60.120.920">
    <property type="match status" value="1"/>
</dbReference>
<dbReference type="SMART" id="SM00184">
    <property type="entry name" value="RING"/>
    <property type="match status" value="1"/>
</dbReference>
<evidence type="ECO:0000256" key="2">
    <source>
        <dbReference type="ARBA" id="ARBA00022771"/>
    </source>
</evidence>
<feature type="domain" description="RING-type" evidence="5">
    <location>
        <begin position="16"/>
        <end position="57"/>
    </location>
</feature>
<dbReference type="RefSeq" id="XP_073911146.1">
    <property type="nucleotide sequence ID" value="XM_074055045.1"/>
</dbReference>
<dbReference type="KEGG" id="ccan:109698611"/>
<feature type="domain" description="B box-type" evidence="6">
    <location>
        <begin position="92"/>
        <end position="133"/>
    </location>
</feature>
<dbReference type="OrthoDB" id="128536at2759"/>
<evidence type="ECO:0000313" key="8">
    <source>
        <dbReference type="RefSeq" id="XP_020038536.1"/>
    </source>
</evidence>
<evidence type="ECO:0000256" key="3">
    <source>
        <dbReference type="ARBA" id="ARBA00022833"/>
    </source>
</evidence>
<dbReference type="CDD" id="cd15828">
    <property type="entry name" value="SPRY_PRY_TRIM60"/>
    <property type="match status" value="1"/>
</dbReference>
<dbReference type="RefSeq" id="XP_020038536.1">
    <property type="nucleotide sequence ID" value="XM_020182947.1"/>
</dbReference>
<dbReference type="RefSeq" id="XP_073911148.1">
    <property type="nucleotide sequence ID" value="XM_074055047.1"/>
</dbReference>
<dbReference type="PROSITE" id="PS50188">
    <property type="entry name" value="B302_SPRY"/>
    <property type="match status" value="1"/>
</dbReference>
<dbReference type="Pfam" id="PF00622">
    <property type="entry name" value="SPRY"/>
    <property type="match status" value="1"/>
</dbReference>
<keyword evidence="2 4" id="KW-0863">Zinc-finger</keyword>
<dbReference type="InterPro" id="IPR013320">
    <property type="entry name" value="ConA-like_dom_sf"/>
</dbReference>
<dbReference type="SUPFAM" id="SSF57850">
    <property type="entry name" value="RING/U-box"/>
    <property type="match status" value="1"/>
</dbReference>
<keyword evidence="1" id="KW-0479">Metal-binding</keyword>
<dbReference type="AlphaFoldDB" id="A0A8B7W306"/>